<dbReference type="Proteomes" id="UP000277582">
    <property type="component" value="Unassembled WGS sequence"/>
</dbReference>
<keyword evidence="5" id="KW-1185">Reference proteome</keyword>
<evidence type="ECO:0000256" key="1">
    <source>
        <dbReference type="ARBA" id="ARBA00023163"/>
    </source>
</evidence>
<dbReference type="EMBL" id="RCOS01000087">
    <property type="protein sequence ID" value="RSN74736.1"/>
    <property type="molecule type" value="Genomic_DNA"/>
</dbReference>
<evidence type="ECO:0000259" key="2">
    <source>
        <dbReference type="Pfam" id="PF01191"/>
    </source>
</evidence>
<dbReference type="EMBL" id="RXII01000074">
    <property type="protein sequence ID" value="RZN61452.1"/>
    <property type="molecule type" value="Genomic_DNA"/>
</dbReference>
<evidence type="ECO:0000313" key="4">
    <source>
        <dbReference type="EMBL" id="RZN61452.1"/>
    </source>
</evidence>
<evidence type="ECO:0000313" key="5">
    <source>
        <dbReference type="Proteomes" id="UP000277582"/>
    </source>
</evidence>
<keyword evidence="3" id="KW-0240">DNA-directed RNA polymerase</keyword>
<dbReference type="GO" id="GO:0003899">
    <property type="term" value="F:DNA-directed RNA polymerase activity"/>
    <property type="evidence" value="ECO:0007669"/>
    <property type="project" value="InterPro"/>
</dbReference>
<sequence length="71" mass="8079">MDISSHILVPKHIKLSEEEVKELENRIGDLQLLPKIRIDDPAIAKLKAKPGDVIKILRPDEPVPYYRIVVA</sequence>
<dbReference type="InterPro" id="IPR035913">
    <property type="entry name" value="RPB5-like_sf"/>
</dbReference>
<dbReference type="Pfam" id="PF01191">
    <property type="entry name" value="RNA_pol_Rpb5_C"/>
    <property type="match status" value="1"/>
</dbReference>
<proteinExistence type="predicted"/>
<dbReference type="AlphaFoldDB" id="A0A429GLI9"/>
<dbReference type="SUPFAM" id="SSF55287">
    <property type="entry name" value="RPB5-like RNA polymerase subunit"/>
    <property type="match status" value="1"/>
</dbReference>
<dbReference type="Gene3D" id="3.90.940.20">
    <property type="entry name" value="RPB5-like RNA polymerase subunit"/>
    <property type="match status" value="1"/>
</dbReference>
<dbReference type="OrthoDB" id="30537at2157"/>
<dbReference type="GO" id="GO:0006351">
    <property type="term" value="P:DNA-templated transcription"/>
    <property type="evidence" value="ECO:0007669"/>
    <property type="project" value="InterPro"/>
</dbReference>
<evidence type="ECO:0000313" key="3">
    <source>
        <dbReference type="EMBL" id="RSN74736.1"/>
    </source>
</evidence>
<accession>A0A429GLI9</accession>
<gene>
    <name evidence="3" type="ORF">D6D85_07615</name>
    <name evidence="4" type="ORF">EF810_04920</name>
</gene>
<feature type="domain" description="RNA polymerase subunit H/Rpb5 C-terminal" evidence="2">
    <location>
        <begin position="1"/>
        <end position="69"/>
    </location>
</feature>
<dbReference type="Proteomes" id="UP000316217">
    <property type="component" value="Unassembled WGS sequence"/>
</dbReference>
<protein>
    <submittedName>
        <fullName evidence="3">DNA-directed RNA polymerase subunit H</fullName>
    </submittedName>
</protein>
<evidence type="ECO:0000313" key="6">
    <source>
        <dbReference type="Proteomes" id="UP000316217"/>
    </source>
</evidence>
<reference evidence="4 6" key="2">
    <citation type="journal article" date="2019" name="Nat. Microbiol.">
        <title>Wide diversity of methane and short-chain alkane metabolisms in uncultured archaea.</title>
        <authorList>
            <person name="Borrel G."/>
            <person name="Adam P.S."/>
            <person name="McKay L.J."/>
            <person name="Chen L.X."/>
            <person name="Sierra-Garcia I.N."/>
            <person name="Sieber C.M."/>
            <person name="Letourneur Q."/>
            <person name="Ghozlane A."/>
            <person name="Andersen G.L."/>
            <person name="Li W.J."/>
            <person name="Hallam S.J."/>
            <person name="Muyzer G."/>
            <person name="de Oliveira V.M."/>
            <person name="Inskeep W.P."/>
            <person name="Banfield J.F."/>
            <person name="Gribaldo S."/>
        </authorList>
    </citation>
    <scope>NUCLEOTIDE SEQUENCE [LARGE SCALE GENOMIC DNA]</scope>
    <source>
        <strain evidence="4">NM4</strain>
    </source>
</reference>
<dbReference type="GO" id="GO:0000428">
    <property type="term" value="C:DNA-directed RNA polymerase complex"/>
    <property type="evidence" value="ECO:0007669"/>
    <property type="project" value="UniProtKB-KW"/>
</dbReference>
<dbReference type="InterPro" id="IPR020608">
    <property type="entry name" value="RNA_pol_subH/Rpb5_CS"/>
</dbReference>
<organism evidence="3 5">
    <name type="scientific">Candidatus Methanodesulfokora washburnensis</name>
    <dbReference type="NCBI Taxonomy" id="2478471"/>
    <lineage>
        <taxon>Archaea</taxon>
        <taxon>Thermoproteota</taxon>
        <taxon>Candidatus Korarchaeia</taxon>
        <taxon>Candidatus Korarchaeia incertae sedis</taxon>
        <taxon>Candidatus Methanodesulfokora</taxon>
    </lineage>
</organism>
<dbReference type="InterPro" id="IPR000783">
    <property type="entry name" value="RNA_pol_subH/Rpb5_C"/>
</dbReference>
<dbReference type="PROSITE" id="PS01110">
    <property type="entry name" value="RNA_POL_H_23KD"/>
    <property type="match status" value="1"/>
</dbReference>
<keyword evidence="1" id="KW-0804">Transcription</keyword>
<reference evidence="3 5" key="1">
    <citation type="submission" date="2018-10" db="EMBL/GenBank/DDBJ databases">
        <title>Co-occurring genomic capacity for anaerobic methane metabolism and dissimilatory sulfite reduction discovered in the Korarchaeota.</title>
        <authorList>
            <person name="Mckay L.J."/>
            <person name="Dlakic M."/>
            <person name="Fields M.W."/>
            <person name="Delmont T.O."/>
            <person name="Eren A.M."/>
            <person name="Jay Z.J."/>
            <person name="Klingelsmith K.B."/>
            <person name="Rusch D.B."/>
            <person name="Inskeep W.P."/>
        </authorList>
    </citation>
    <scope>NUCLEOTIDE SEQUENCE [LARGE SCALE GENOMIC DNA]</scope>
    <source>
        <strain evidence="3 5">MDKW</strain>
    </source>
</reference>
<comment type="caution">
    <text evidence="3">The sequence shown here is derived from an EMBL/GenBank/DDBJ whole genome shotgun (WGS) entry which is preliminary data.</text>
</comment>
<name>A0A429GLI9_9CREN</name>
<dbReference type="GO" id="GO:0003677">
    <property type="term" value="F:DNA binding"/>
    <property type="evidence" value="ECO:0007669"/>
    <property type="project" value="InterPro"/>
</dbReference>